<keyword evidence="2" id="KW-1185">Reference proteome</keyword>
<dbReference type="AlphaFoldDB" id="A0A7J7DF51"/>
<dbReference type="Proteomes" id="UP000593562">
    <property type="component" value="Unassembled WGS sequence"/>
</dbReference>
<evidence type="ECO:0000313" key="1">
    <source>
        <dbReference type="EMBL" id="KAF5744686.1"/>
    </source>
</evidence>
<name>A0A7J7DF51_TRIWF</name>
<proteinExistence type="predicted"/>
<reference evidence="1 2" key="1">
    <citation type="journal article" date="2020" name="Nat. Commun.">
        <title>Genome of Tripterygium wilfordii and identification of cytochrome P450 involved in triptolide biosynthesis.</title>
        <authorList>
            <person name="Tu L."/>
            <person name="Su P."/>
            <person name="Zhang Z."/>
            <person name="Gao L."/>
            <person name="Wang J."/>
            <person name="Hu T."/>
            <person name="Zhou J."/>
            <person name="Zhang Y."/>
            <person name="Zhao Y."/>
            <person name="Liu Y."/>
            <person name="Song Y."/>
            <person name="Tong Y."/>
            <person name="Lu Y."/>
            <person name="Yang J."/>
            <person name="Xu C."/>
            <person name="Jia M."/>
            <person name="Peters R.J."/>
            <person name="Huang L."/>
            <person name="Gao W."/>
        </authorList>
    </citation>
    <scope>NUCLEOTIDE SEQUENCE [LARGE SCALE GENOMIC DNA]</scope>
    <source>
        <strain evidence="2">cv. XIE 37</strain>
        <tissue evidence="1">Leaf</tissue>
    </source>
</reference>
<gene>
    <name evidence="1" type="ORF">HS088_TW07G00264</name>
</gene>
<accession>A0A7J7DF51</accession>
<dbReference type="InParanoid" id="A0A7J7DF51"/>
<dbReference type="EMBL" id="JAAARO010000007">
    <property type="protein sequence ID" value="KAF5744686.1"/>
    <property type="molecule type" value="Genomic_DNA"/>
</dbReference>
<evidence type="ECO:0000313" key="2">
    <source>
        <dbReference type="Proteomes" id="UP000593562"/>
    </source>
</evidence>
<protein>
    <submittedName>
        <fullName evidence="1">Uncharacterized protein</fullName>
    </submittedName>
</protein>
<comment type="caution">
    <text evidence="1">The sequence shown here is derived from an EMBL/GenBank/DDBJ whole genome shotgun (WGS) entry which is preliminary data.</text>
</comment>
<sequence>MQCPYLSGVSDTIGFIRSTTSTSPRKNLRSSAGLVLIQAEVDLFRPFVASCSICNMVGSPLVEYKSV</sequence>
<organism evidence="1 2">
    <name type="scientific">Tripterygium wilfordii</name>
    <name type="common">Thunder God vine</name>
    <dbReference type="NCBI Taxonomy" id="458696"/>
    <lineage>
        <taxon>Eukaryota</taxon>
        <taxon>Viridiplantae</taxon>
        <taxon>Streptophyta</taxon>
        <taxon>Embryophyta</taxon>
        <taxon>Tracheophyta</taxon>
        <taxon>Spermatophyta</taxon>
        <taxon>Magnoliopsida</taxon>
        <taxon>eudicotyledons</taxon>
        <taxon>Gunneridae</taxon>
        <taxon>Pentapetalae</taxon>
        <taxon>rosids</taxon>
        <taxon>fabids</taxon>
        <taxon>Celastrales</taxon>
        <taxon>Celastraceae</taxon>
        <taxon>Tripterygium</taxon>
    </lineage>
</organism>